<dbReference type="SUPFAM" id="SSF47413">
    <property type="entry name" value="lambda repressor-like DNA-binding domains"/>
    <property type="match status" value="1"/>
</dbReference>
<name>A0A7K0CXR4_9NOCA</name>
<proteinExistence type="predicted"/>
<sequence>MATDNSRHLGPLLRKYRDRLAPAEVGLVLPRGARRTPGLRREELAEMAGVSEDYIKRLEQGRSHPSASVVNALSRALRLSRAEYEQLSALSGYAPAVPGDVDRTIGATTQLLLERLDEVAVGVYDTGWTLLAYNGLGTRVFGEPAEDFRQRNMAWRFFMEPANFTWKSDAQEKSFKTALVADLRDAANRYPHDENLAKLVAELRATHGGFDDLWREGAAAKFVGTTGVTHHPAVGTITLDANALAVPDGDLKMVVFTAQPKTRDAHRLSALGGESSRTPHYPQ</sequence>
<organism evidence="2 3">
    <name type="scientific">Nocardia macrotermitis</name>
    <dbReference type="NCBI Taxonomy" id="2585198"/>
    <lineage>
        <taxon>Bacteria</taxon>
        <taxon>Bacillati</taxon>
        <taxon>Actinomycetota</taxon>
        <taxon>Actinomycetes</taxon>
        <taxon>Mycobacteriales</taxon>
        <taxon>Nocardiaceae</taxon>
        <taxon>Nocardia</taxon>
    </lineage>
</organism>
<accession>A0A7K0CXR4</accession>
<dbReference type="InterPro" id="IPR001387">
    <property type="entry name" value="Cro/C1-type_HTH"/>
</dbReference>
<evidence type="ECO:0000313" key="2">
    <source>
        <dbReference type="EMBL" id="MQY18213.1"/>
    </source>
</evidence>
<feature type="domain" description="HTH cro/C1-type" evidence="1">
    <location>
        <begin position="38"/>
        <end position="84"/>
    </location>
</feature>
<dbReference type="Gene3D" id="3.30.450.180">
    <property type="match status" value="1"/>
</dbReference>
<dbReference type="RefSeq" id="WP_153408297.1">
    <property type="nucleotide sequence ID" value="NZ_WEGK01000002.1"/>
</dbReference>
<dbReference type="Proteomes" id="UP000438448">
    <property type="component" value="Unassembled WGS sequence"/>
</dbReference>
<evidence type="ECO:0000259" key="1">
    <source>
        <dbReference type="PROSITE" id="PS50943"/>
    </source>
</evidence>
<dbReference type="SMART" id="SM00530">
    <property type="entry name" value="HTH_XRE"/>
    <property type="match status" value="1"/>
</dbReference>
<gene>
    <name evidence="2" type="ORF">NRB20_12820</name>
</gene>
<dbReference type="GO" id="GO:0003677">
    <property type="term" value="F:DNA binding"/>
    <property type="evidence" value="ECO:0007669"/>
    <property type="project" value="InterPro"/>
</dbReference>
<dbReference type="Pfam" id="PF13560">
    <property type="entry name" value="HTH_31"/>
    <property type="match status" value="1"/>
</dbReference>
<dbReference type="InterPro" id="IPR010982">
    <property type="entry name" value="Lambda_DNA-bd_dom_sf"/>
</dbReference>
<comment type="caution">
    <text evidence="2">The sequence shown here is derived from an EMBL/GenBank/DDBJ whole genome shotgun (WGS) entry which is preliminary data.</text>
</comment>
<dbReference type="Gene3D" id="1.10.260.40">
    <property type="entry name" value="lambda repressor-like DNA-binding domains"/>
    <property type="match status" value="1"/>
</dbReference>
<protein>
    <recommendedName>
        <fullName evidence="1">HTH cro/C1-type domain-containing protein</fullName>
    </recommendedName>
</protein>
<evidence type="ECO:0000313" key="3">
    <source>
        <dbReference type="Proteomes" id="UP000438448"/>
    </source>
</evidence>
<dbReference type="EMBL" id="WEGK01000002">
    <property type="protein sequence ID" value="MQY18213.1"/>
    <property type="molecule type" value="Genomic_DNA"/>
</dbReference>
<reference evidence="2 3" key="1">
    <citation type="submission" date="2019-10" db="EMBL/GenBank/DDBJ databases">
        <title>Nocardia macrotermitis sp. nov. and Nocardia aurantia sp. nov., isolated from the gut of fungus growing-termite Macrotermes natalensis.</title>
        <authorList>
            <person name="Benndorf R."/>
            <person name="Schwitalla J."/>
            <person name="Martin K."/>
            <person name="De Beer W."/>
            <person name="Kaster A.-K."/>
            <person name="Vollmers J."/>
            <person name="Poulsen M."/>
            <person name="Beemelmanns C."/>
        </authorList>
    </citation>
    <scope>NUCLEOTIDE SEQUENCE [LARGE SCALE GENOMIC DNA]</scope>
    <source>
        <strain evidence="2 3">RB20</strain>
    </source>
</reference>
<dbReference type="PANTHER" id="PTHR35010:SF2">
    <property type="entry name" value="BLL4672 PROTEIN"/>
    <property type="match status" value="1"/>
</dbReference>
<dbReference type="AlphaFoldDB" id="A0A7K0CXR4"/>
<dbReference type="PANTHER" id="PTHR35010">
    <property type="entry name" value="BLL4672 PROTEIN-RELATED"/>
    <property type="match status" value="1"/>
</dbReference>
<dbReference type="InterPro" id="IPR041413">
    <property type="entry name" value="MLTR_LBD"/>
</dbReference>
<dbReference type="Pfam" id="PF17765">
    <property type="entry name" value="MLTR_LBD"/>
    <property type="match status" value="1"/>
</dbReference>
<keyword evidence="3" id="KW-1185">Reference proteome</keyword>
<dbReference type="CDD" id="cd00093">
    <property type="entry name" value="HTH_XRE"/>
    <property type="match status" value="1"/>
</dbReference>
<dbReference type="PROSITE" id="PS50943">
    <property type="entry name" value="HTH_CROC1"/>
    <property type="match status" value="1"/>
</dbReference>
<dbReference type="OrthoDB" id="3608749at2"/>